<dbReference type="Proteomes" id="UP000215914">
    <property type="component" value="Chromosome 2"/>
</dbReference>
<evidence type="ECO:0000313" key="1">
    <source>
        <dbReference type="EMBL" id="KAF5819186.1"/>
    </source>
</evidence>
<dbReference type="EMBL" id="CM007891">
    <property type="protein sequence ID" value="OTG34735.1"/>
    <property type="molecule type" value="Genomic_DNA"/>
</dbReference>
<keyword evidence="3" id="KW-1185">Reference proteome</keyword>
<dbReference type="PANTHER" id="PTHR14241:SF24">
    <property type="entry name" value="G DOMAIN-CONTAINING PROTEIN"/>
    <property type="match status" value="1"/>
</dbReference>
<dbReference type="EMBL" id="MNCJ02000317">
    <property type="protein sequence ID" value="KAF5819186.1"/>
    <property type="molecule type" value="Genomic_DNA"/>
</dbReference>
<dbReference type="InParanoid" id="A0A251VGK7"/>
<evidence type="ECO:0000313" key="2">
    <source>
        <dbReference type="EMBL" id="OTG34735.1"/>
    </source>
</evidence>
<dbReference type="Gramene" id="mRNA:HanXRQr2_Chr02g0074791">
    <property type="protein sequence ID" value="mRNA:HanXRQr2_Chr02g0074791"/>
    <property type="gene ID" value="HanXRQr2_Chr02g0074791"/>
</dbReference>
<accession>A0A251VGK7</accession>
<reference evidence="1" key="3">
    <citation type="submission" date="2020-06" db="EMBL/GenBank/DDBJ databases">
        <title>Helianthus annuus Genome sequencing and assembly Release 2.</title>
        <authorList>
            <person name="Gouzy J."/>
            <person name="Langlade N."/>
            <person name="Munos S."/>
        </authorList>
    </citation>
    <scope>NUCLEOTIDE SEQUENCE</scope>
    <source>
        <tissue evidence="1">Leaves</tissue>
    </source>
</reference>
<dbReference type="GO" id="GO:0016787">
    <property type="term" value="F:hydrolase activity"/>
    <property type="evidence" value="ECO:0007669"/>
    <property type="project" value="UniProtKB-KW"/>
</dbReference>
<dbReference type="PANTHER" id="PTHR14241">
    <property type="entry name" value="INTERFERON-INDUCED PROTEIN 44"/>
    <property type="match status" value="1"/>
</dbReference>
<gene>
    <name evidence="2" type="ORF">HannXRQ_Chr02g0049031</name>
    <name evidence="1" type="ORF">HanXRQr2_Chr02g0074791</name>
</gene>
<dbReference type="SUPFAM" id="SSF52540">
    <property type="entry name" value="P-loop containing nucleoside triphosphate hydrolases"/>
    <property type="match status" value="1"/>
</dbReference>
<keyword evidence="2" id="KW-0378">Hydrolase</keyword>
<evidence type="ECO:0000313" key="3">
    <source>
        <dbReference type="Proteomes" id="UP000215914"/>
    </source>
</evidence>
<dbReference type="AlphaFoldDB" id="A0A251VGK7"/>
<reference evidence="1 3" key="1">
    <citation type="journal article" date="2017" name="Nature">
        <title>The sunflower genome provides insights into oil metabolism, flowering and Asterid evolution.</title>
        <authorList>
            <person name="Badouin H."/>
            <person name="Gouzy J."/>
            <person name="Grassa C.J."/>
            <person name="Murat F."/>
            <person name="Staton S.E."/>
            <person name="Cottret L."/>
            <person name="Lelandais-Briere C."/>
            <person name="Owens G.L."/>
            <person name="Carrere S."/>
            <person name="Mayjonade B."/>
            <person name="Legrand L."/>
            <person name="Gill N."/>
            <person name="Kane N.C."/>
            <person name="Bowers J.E."/>
            <person name="Hubner S."/>
            <person name="Bellec A."/>
            <person name="Berard A."/>
            <person name="Berges H."/>
            <person name="Blanchet N."/>
            <person name="Boniface M.C."/>
            <person name="Brunel D."/>
            <person name="Catrice O."/>
            <person name="Chaidir N."/>
            <person name="Claudel C."/>
            <person name="Donnadieu C."/>
            <person name="Faraut T."/>
            <person name="Fievet G."/>
            <person name="Helmstetter N."/>
            <person name="King M."/>
            <person name="Knapp S.J."/>
            <person name="Lai Z."/>
            <person name="Le Paslier M.C."/>
            <person name="Lippi Y."/>
            <person name="Lorenzon L."/>
            <person name="Mandel J.R."/>
            <person name="Marage G."/>
            <person name="Marchand G."/>
            <person name="Marquand E."/>
            <person name="Bret-Mestries E."/>
            <person name="Morien E."/>
            <person name="Nambeesan S."/>
            <person name="Nguyen T."/>
            <person name="Pegot-Espagnet P."/>
            <person name="Pouilly N."/>
            <person name="Raftis F."/>
            <person name="Sallet E."/>
            <person name="Schiex T."/>
            <person name="Thomas J."/>
            <person name="Vandecasteele C."/>
            <person name="Vares D."/>
            <person name="Vear F."/>
            <person name="Vautrin S."/>
            <person name="Crespi M."/>
            <person name="Mangin B."/>
            <person name="Burke J.M."/>
            <person name="Salse J."/>
            <person name="Munos S."/>
            <person name="Vincourt P."/>
            <person name="Rieseberg L.H."/>
            <person name="Langlade N.B."/>
        </authorList>
    </citation>
    <scope>NUCLEOTIDE SEQUENCE [LARGE SCALE GENOMIC DNA]</scope>
    <source>
        <strain evidence="3">cv. SF193</strain>
        <tissue evidence="1">Leaves</tissue>
    </source>
</reference>
<organism evidence="2 3">
    <name type="scientific">Helianthus annuus</name>
    <name type="common">Common sunflower</name>
    <dbReference type="NCBI Taxonomy" id="4232"/>
    <lineage>
        <taxon>Eukaryota</taxon>
        <taxon>Viridiplantae</taxon>
        <taxon>Streptophyta</taxon>
        <taxon>Embryophyta</taxon>
        <taxon>Tracheophyta</taxon>
        <taxon>Spermatophyta</taxon>
        <taxon>Magnoliopsida</taxon>
        <taxon>eudicotyledons</taxon>
        <taxon>Gunneridae</taxon>
        <taxon>Pentapetalae</taxon>
        <taxon>asterids</taxon>
        <taxon>campanulids</taxon>
        <taxon>Asterales</taxon>
        <taxon>Asteraceae</taxon>
        <taxon>Asteroideae</taxon>
        <taxon>Heliantheae alliance</taxon>
        <taxon>Heliantheae</taxon>
        <taxon>Helianthus</taxon>
    </lineage>
</organism>
<proteinExistence type="predicted"/>
<reference evidence="2" key="2">
    <citation type="submission" date="2017-02" db="EMBL/GenBank/DDBJ databases">
        <title>Sunflower complete genome.</title>
        <authorList>
            <person name="Langlade N."/>
            <person name="Munos S."/>
        </authorList>
    </citation>
    <scope>NUCLEOTIDE SEQUENCE [LARGE SCALE GENOMIC DNA]</scope>
    <source>
        <tissue evidence="2">Leaves</tissue>
    </source>
</reference>
<dbReference type="Gene3D" id="3.40.50.300">
    <property type="entry name" value="P-loop containing nucleotide triphosphate hydrolases"/>
    <property type="match status" value="1"/>
</dbReference>
<sequence>MTNLHSSSSSPSPFCWWKSIPEFSSHDVSLKPPSSSSSSTPSSSIMKVFREMERLCLISEHGVDDLKHKLMIYKSGDFWVPVGGIKKEDMDIPQVITVLLVGLSGSGKSSLINLMYSVVGRSGFIPFTQTSNEASNYSTMILEEHNVLRSTRNGFCVYDSRGLDCNRMDECLKEVTRWMTDGVRHNESCRFGEEDVDVSVHACYDGYVRRRVNYVMVVADLMDVYKAFFCGGDFKPVVALKSLFHCPSIKTSNVDPILILTHGDMLQPTERLNCRIKICSYLGIPVTTGAYDIVCLTEQGILADESDSITSFALTEAIYRSLLQSDQTHLPKKTYKDWTVDVLSRSMCSLACFFDMLSRIFQKWGYKYKTT</sequence>
<name>A0A251VGK7_HELAN</name>
<dbReference type="OMA" id="ANMAQIC"/>
<protein>
    <submittedName>
        <fullName evidence="1 2">P-loop containing nucleoside triphosphate hydrolase</fullName>
    </submittedName>
</protein>
<dbReference type="InterPro" id="IPR027417">
    <property type="entry name" value="P-loop_NTPase"/>
</dbReference>